<proteinExistence type="predicted"/>
<gene>
    <name evidence="1" type="ORF">PECUL_23A018712</name>
</gene>
<name>A0AAD1TJ24_PELCU</name>
<dbReference type="AlphaFoldDB" id="A0AAD1TJ24"/>
<dbReference type="Proteomes" id="UP001295444">
    <property type="component" value="Chromosome 12"/>
</dbReference>
<protein>
    <submittedName>
        <fullName evidence="1">Uncharacterized protein</fullName>
    </submittedName>
</protein>
<evidence type="ECO:0000313" key="2">
    <source>
        <dbReference type="Proteomes" id="UP001295444"/>
    </source>
</evidence>
<dbReference type="EMBL" id="OW240923">
    <property type="protein sequence ID" value="CAH2325419.1"/>
    <property type="molecule type" value="Genomic_DNA"/>
</dbReference>
<accession>A0AAD1TJ24</accession>
<organism evidence="1 2">
    <name type="scientific">Pelobates cultripes</name>
    <name type="common">Western spadefoot toad</name>
    <dbReference type="NCBI Taxonomy" id="61616"/>
    <lineage>
        <taxon>Eukaryota</taxon>
        <taxon>Metazoa</taxon>
        <taxon>Chordata</taxon>
        <taxon>Craniata</taxon>
        <taxon>Vertebrata</taxon>
        <taxon>Euteleostomi</taxon>
        <taxon>Amphibia</taxon>
        <taxon>Batrachia</taxon>
        <taxon>Anura</taxon>
        <taxon>Pelobatoidea</taxon>
        <taxon>Pelobatidae</taxon>
        <taxon>Pelobates</taxon>
    </lineage>
</organism>
<reference evidence="1" key="1">
    <citation type="submission" date="2022-03" db="EMBL/GenBank/DDBJ databases">
        <authorList>
            <person name="Alioto T."/>
            <person name="Alioto T."/>
            <person name="Gomez Garrido J."/>
        </authorList>
    </citation>
    <scope>NUCLEOTIDE SEQUENCE</scope>
</reference>
<sequence length="68" mass="7623">MQSRPSNETTLIGELGTKMVDAMSAEDGEKEYSSLKLMPDSTDLQYQLAKRRGHNEPALTPRKRQATL</sequence>
<keyword evidence="2" id="KW-1185">Reference proteome</keyword>
<evidence type="ECO:0000313" key="1">
    <source>
        <dbReference type="EMBL" id="CAH2325419.1"/>
    </source>
</evidence>